<accession>A0A4U6DAB6</accession>
<keyword evidence="2" id="KW-1185">Reference proteome</keyword>
<reference evidence="1 2" key="1">
    <citation type="submission" date="2019-05" db="EMBL/GenBank/DDBJ databases">
        <title>Dyadobacter AR-3-8 sp. nov., isolated from arctic soil.</title>
        <authorList>
            <person name="Chaudhary D.K."/>
        </authorList>
    </citation>
    <scope>NUCLEOTIDE SEQUENCE [LARGE SCALE GENOMIC DNA]</scope>
    <source>
        <strain evidence="1 2">AR-3-8</strain>
    </source>
</reference>
<comment type="caution">
    <text evidence="1">The sequence shown here is derived from an EMBL/GenBank/DDBJ whole genome shotgun (WGS) entry which is preliminary data.</text>
</comment>
<dbReference type="AlphaFoldDB" id="A0A4U6DAB6"/>
<name>A0A4U6DAB6_9BACT</name>
<proteinExistence type="predicted"/>
<protein>
    <submittedName>
        <fullName evidence="1">Uncharacterized protein</fullName>
    </submittedName>
</protein>
<dbReference type="EMBL" id="SZVO01000002">
    <property type="protein sequence ID" value="TKT93331.1"/>
    <property type="molecule type" value="Genomic_DNA"/>
</dbReference>
<dbReference type="RefSeq" id="WP_137339007.1">
    <property type="nucleotide sequence ID" value="NZ_SZVO01000002.1"/>
</dbReference>
<organism evidence="1 2">
    <name type="scientific">Dyadobacter frigoris</name>
    <dbReference type="NCBI Taxonomy" id="2576211"/>
    <lineage>
        <taxon>Bacteria</taxon>
        <taxon>Pseudomonadati</taxon>
        <taxon>Bacteroidota</taxon>
        <taxon>Cytophagia</taxon>
        <taxon>Cytophagales</taxon>
        <taxon>Spirosomataceae</taxon>
        <taxon>Dyadobacter</taxon>
    </lineage>
</organism>
<evidence type="ECO:0000313" key="1">
    <source>
        <dbReference type="EMBL" id="TKT93331.1"/>
    </source>
</evidence>
<gene>
    <name evidence="1" type="ORF">FDK13_05625</name>
</gene>
<sequence length="86" mass="9812">MNQSIFTEIPEGFVIQLFGPVENSWCCELFNQDHTIEIQKYGDSAEMAVQACLTRLQKVRHPVTRSRIAHLPTNLSASRLRKIQIG</sequence>
<evidence type="ECO:0000313" key="2">
    <source>
        <dbReference type="Proteomes" id="UP000304900"/>
    </source>
</evidence>
<dbReference type="Proteomes" id="UP000304900">
    <property type="component" value="Unassembled WGS sequence"/>
</dbReference>